<dbReference type="AlphaFoldDB" id="A0A5C3MME9"/>
<gene>
    <name evidence="1" type="ORF">OE88DRAFT_909518</name>
</gene>
<sequence>MYSTPFIWRKPVHVLNCAFLNAHLHAATFQFARPPQAASPRVVAPRLVRPSLRRPWCLCRPLLALCILICCSYCIPRFSRSFWLDRCHWTGLRFLLTTWTNSAPETLFKHRDGFEKRDISWDEGLGDVFGHLGLYLSPIFTCTL</sequence>
<keyword evidence="2" id="KW-1185">Reference proteome</keyword>
<dbReference type="Proteomes" id="UP000305948">
    <property type="component" value="Unassembled WGS sequence"/>
</dbReference>
<protein>
    <submittedName>
        <fullName evidence="1">Uncharacterized protein</fullName>
    </submittedName>
</protein>
<organism evidence="1 2">
    <name type="scientific">Heliocybe sulcata</name>
    <dbReference type="NCBI Taxonomy" id="5364"/>
    <lineage>
        <taxon>Eukaryota</taxon>
        <taxon>Fungi</taxon>
        <taxon>Dikarya</taxon>
        <taxon>Basidiomycota</taxon>
        <taxon>Agaricomycotina</taxon>
        <taxon>Agaricomycetes</taxon>
        <taxon>Gloeophyllales</taxon>
        <taxon>Gloeophyllaceae</taxon>
        <taxon>Heliocybe</taxon>
    </lineage>
</organism>
<proteinExistence type="predicted"/>
<dbReference type="EMBL" id="ML213529">
    <property type="protein sequence ID" value="TFK46582.1"/>
    <property type="molecule type" value="Genomic_DNA"/>
</dbReference>
<name>A0A5C3MME9_9AGAM</name>
<evidence type="ECO:0000313" key="2">
    <source>
        <dbReference type="Proteomes" id="UP000305948"/>
    </source>
</evidence>
<accession>A0A5C3MME9</accession>
<evidence type="ECO:0000313" key="1">
    <source>
        <dbReference type="EMBL" id="TFK46582.1"/>
    </source>
</evidence>
<reference evidence="1 2" key="1">
    <citation type="journal article" date="2019" name="Nat. Ecol. Evol.">
        <title>Megaphylogeny resolves global patterns of mushroom evolution.</title>
        <authorList>
            <person name="Varga T."/>
            <person name="Krizsan K."/>
            <person name="Foldi C."/>
            <person name="Dima B."/>
            <person name="Sanchez-Garcia M."/>
            <person name="Sanchez-Ramirez S."/>
            <person name="Szollosi G.J."/>
            <person name="Szarkandi J.G."/>
            <person name="Papp V."/>
            <person name="Albert L."/>
            <person name="Andreopoulos W."/>
            <person name="Angelini C."/>
            <person name="Antonin V."/>
            <person name="Barry K.W."/>
            <person name="Bougher N.L."/>
            <person name="Buchanan P."/>
            <person name="Buyck B."/>
            <person name="Bense V."/>
            <person name="Catcheside P."/>
            <person name="Chovatia M."/>
            <person name="Cooper J."/>
            <person name="Damon W."/>
            <person name="Desjardin D."/>
            <person name="Finy P."/>
            <person name="Geml J."/>
            <person name="Haridas S."/>
            <person name="Hughes K."/>
            <person name="Justo A."/>
            <person name="Karasinski D."/>
            <person name="Kautmanova I."/>
            <person name="Kiss B."/>
            <person name="Kocsube S."/>
            <person name="Kotiranta H."/>
            <person name="LaButti K.M."/>
            <person name="Lechner B.E."/>
            <person name="Liimatainen K."/>
            <person name="Lipzen A."/>
            <person name="Lukacs Z."/>
            <person name="Mihaltcheva S."/>
            <person name="Morgado L.N."/>
            <person name="Niskanen T."/>
            <person name="Noordeloos M.E."/>
            <person name="Ohm R.A."/>
            <person name="Ortiz-Santana B."/>
            <person name="Ovrebo C."/>
            <person name="Racz N."/>
            <person name="Riley R."/>
            <person name="Savchenko A."/>
            <person name="Shiryaev A."/>
            <person name="Soop K."/>
            <person name="Spirin V."/>
            <person name="Szebenyi C."/>
            <person name="Tomsovsky M."/>
            <person name="Tulloss R.E."/>
            <person name="Uehling J."/>
            <person name="Grigoriev I.V."/>
            <person name="Vagvolgyi C."/>
            <person name="Papp T."/>
            <person name="Martin F.M."/>
            <person name="Miettinen O."/>
            <person name="Hibbett D.S."/>
            <person name="Nagy L.G."/>
        </authorList>
    </citation>
    <scope>NUCLEOTIDE SEQUENCE [LARGE SCALE GENOMIC DNA]</scope>
    <source>
        <strain evidence="1 2">OMC1185</strain>
    </source>
</reference>